<sequence length="201" mass="22830">MRKLTFLTIWFQVTCIVLICNLSFLSAYKRGSSLSIPYPTQLYPDLEFHRAIPASSGKVLGSSITADDARALIVERFIKRFRPDSPFLRHAGSIVEEADRYKIDFRLVPAIAMCESNLGIRLPSSDSFNAWGIAVYTNTNKGKHFEDWPAAITWVTKFISEKFYDKGITDLLEIGAIWAPPSVDNNYSWSRCVQGFMDKME</sequence>
<organism evidence="2 3">
    <name type="scientific">Candidatus Gottesmanbacteria bacterium GW2011_GWB1_44_11c</name>
    <dbReference type="NCBI Taxonomy" id="1618447"/>
    <lineage>
        <taxon>Bacteria</taxon>
        <taxon>Candidatus Gottesmaniibacteriota</taxon>
    </lineage>
</organism>
<dbReference type="Proteomes" id="UP000034617">
    <property type="component" value="Unassembled WGS sequence"/>
</dbReference>
<keyword evidence="1" id="KW-0472">Membrane</keyword>
<reference evidence="2 3" key="1">
    <citation type="journal article" date="2015" name="Nature">
        <title>rRNA introns, odd ribosomes, and small enigmatic genomes across a large radiation of phyla.</title>
        <authorList>
            <person name="Brown C.T."/>
            <person name="Hug L.A."/>
            <person name="Thomas B.C."/>
            <person name="Sharon I."/>
            <person name="Castelle C.J."/>
            <person name="Singh A."/>
            <person name="Wilkins M.J."/>
            <person name="Williams K.H."/>
            <person name="Banfield J.F."/>
        </authorList>
    </citation>
    <scope>NUCLEOTIDE SEQUENCE [LARGE SCALE GENOMIC DNA]</scope>
</reference>
<evidence type="ECO:0000256" key="1">
    <source>
        <dbReference type="SAM" id="Phobius"/>
    </source>
</evidence>
<evidence type="ECO:0000313" key="3">
    <source>
        <dbReference type="Proteomes" id="UP000034617"/>
    </source>
</evidence>
<keyword evidence="1" id="KW-0812">Transmembrane</keyword>
<comment type="caution">
    <text evidence="2">The sequence shown here is derived from an EMBL/GenBank/DDBJ whole genome shotgun (WGS) entry which is preliminary data.</text>
</comment>
<keyword evidence="1" id="KW-1133">Transmembrane helix</keyword>
<name>A0A0G1GVA9_9BACT</name>
<protein>
    <recommendedName>
        <fullName evidence="4">Mannosyl-glycoprotein endo-beta-N-acetylglucosamidase-like domain-containing protein</fullName>
    </recommendedName>
</protein>
<dbReference type="AlphaFoldDB" id="A0A0G1GVA9"/>
<proteinExistence type="predicted"/>
<evidence type="ECO:0000313" key="2">
    <source>
        <dbReference type="EMBL" id="KKT39046.1"/>
    </source>
</evidence>
<dbReference type="EMBL" id="LCHM01000002">
    <property type="protein sequence ID" value="KKT39046.1"/>
    <property type="molecule type" value="Genomic_DNA"/>
</dbReference>
<accession>A0A0G1GVA9</accession>
<gene>
    <name evidence="2" type="ORF">UW22_C0002G0022</name>
</gene>
<feature type="transmembrane region" description="Helical" evidence="1">
    <location>
        <begin position="6"/>
        <end position="28"/>
    </location>
</feature>
<evidence type="ECO:0008006" key="4">
    <source>
        <dbReference type="Google" id="ProtNLM"/>
    </source>
</evidence>